<dbReference type="InterPro" id="IPR011332">
    <property type="entry name" value="Ribosomal_zn-bd"/>
</dbReference>
<sequence length="48" mass="5568">MAVPKKRTSKSKKNQRKTVWKNKAVKQALQAYSISKWAAKKTSQEFND</sequence>
<dbReference type="InterPro" id="IPR002677">
    <property type="entry name" value="Ribosomal_bL32"/>
</dbReference>
<dbReference type="InterPro" id="IPR044958">
    <property type="entry name" value="Ribosomal_bL32_plant/cyanobact"/>
</dbReference>
<gene>
    <name evidence="5 7" type="primary">rpl32</name>
</gene>
<evidence type="ECO:0000256" key="3">
    <source>
        <dbReference type="ARBA" id="ARBA00023274"/>
    </source>
</evidence>
<keyword evidence="7" id="KW-0150">Chloroplast</keyword>
<evidence type="ECO:0000256" key="4">
    <source>
        <dbReference type="ARBA" id="ARBA00035280"/>
    </source>
</evidence>
<dbReference type="EMBL" id="KY407657">
    <property type="protein sequence ID" value="ARK14511.1"/>
    <property type="molecule type" value="Genomic_DNA"/>
</dbReference>
<evidence type="ECO:0000256" key="1">
    <source>
        <dbReference type="ARBA" id="ARBA00008560"/>
    </source>
</evidence>
<evidence type="ECO:0000256" key="6">
    <source>
        <dbReference type="SAM" id="MobiDB-lite"/>
    </source>
</evidence>
<dbReference type="GO" id="GO:0015934">
    <property type="term" value="C:large ribosomal subunit"/>
    <property type="evidence" value="ECO:0007669"/>
    <property type="project" value="InterPro"/>
</dbReference>
<dbReference type="GO" id="GO:0006412">
    <property type="term" value="P:translation"/>
    <property type="evidence" value="ECO:0007669"/>
    <property type="project" value="UniProtKB-UniRule"/>
</dbReference>
<dbReference type="RefSeq" id="YP_009367565.1">
    <property type="nucleotide sequence ID" value="NC_034710.1"/>
</dbReference>
<comment type="subcellular location">
    <subcellularLocation>
        <location evidence="5">Plastid</location>
        <location evidence="5">Chloroplast</location>
    </subcellularLocation>
</comment>
<dbReference type="SUPFAM" id="SSF57829">
    <property type="entry name" value="Zn-binding ribosomal proteins"/>
    <property type="match status" value="1"/>
</dbReference>
<keyword evidence="7" id="KW-0934">Plastid</keyword>
<organism evidence="7">
    <name type="scientific">Sykidion marinum</name>
    <name type="common">Green alga</name>
    <name type="synonym">Pseudoneochloris marina</name>
    <dbReference type="NCBI Taxonomy" id="44573"/>
    <lineage>
        <taxon>Eukaryota</taxon>
        <taxon>Viridiplantae</taxon>
        <taxon>Chlorophyta</taxon>
        <taxon>core chlorophytes</taxon>
        <taxon>Ulvophyceae</taxon>
        <taxon>Sykidiales</taxon>
        <taxon>Sykidiacaeae</taxon>
        <taxon>Sykidion</taxon>
    </lineage>
</organism>
<dbReference type="GO" id="GO:0003735">
    <property type="term" value="F:structural constituent of ribosome"/>
    <property type="evidence" value="ECO:0007669"/>
    <property type="project" value="InterPro"/>
</dbReference>
<proteinExistence type="inferred from homology"/>
<evidence type="ECO:0000313" key="7">
    <source>
        <dbReference type="EMBL" id="ARK14511.1"/>
    </source>
</evidence>
<feature type="region of interest" description="Disordered" evidence="6">
    <location>
        <begin position="1"/>
        <end position="20"/>
    </location>
</feature>
<protein>
    <recommendedName>
        <fullName evidence="4 5">Large ribosomal subunit protein bL32c</fullName>
    </recommendedName>
</protein>
<dbReference type="HAMAP" id="MF_00340">
    <property type="entry name" value="Ribosomal_bL32"/>
    <property type="match status" value="1"/>
</dbReference>
<dbReference type="Pfam" id="PF01783">
    <property type="entry name" value="Ribosomal_L32p"/>
    <property type="match status" value="1"/>
</dbReference>
<evidence type="ECO:0000256" key="5">
    <source>
        <dbReference type="HAMAP-Rule" id="MF_00340"/>
    </source>
</evidence>
<reference evidence="7" key="1">
    <citation type="journal article" date="2017" name="Sci. Rep.">
        <title>Divergent copies of the large inverted repeat in the chloroplast genomes of ulvophycean green algae.</title>
        <authorList>
            <person name="Turmel M."/>
            <person name="Otis C."/>
            <person name="Lemieux C."/>
        </authorList>
    </citation>
    <scope>NUCLEOTIDE SEQUENCE</scope>
</reference>
<accession>A0A1W6EGJ2</accession>
<geneLocation type="chloroplast" evidence="7"/>
<dbReference type="GeneID" id="32884272"/>
<dbReference type="PANTHER" id="PTHR36083">
    <property type="entry name" value="50S RIBOSOMAL PROTEIN L32, CHLOROPLASTIC"/>
    <property type="match status" value="1"/>
</dbReference>
<dbReference type="NCBIfam" id="TIGR01031">
    <property type="entry name" value="rpmF_bact"/>
    <property type="match status" value="1"/>
</dbReference>
<dbReference type="GO" id="GO:0009507">
    <property type="term" value="C:chloroplast"/>
    <property type="evidence" value="ECO:0007669"/>
    <property type="project" value="UniProtKB-SubCell"/>
</dbReference>
<comment type="similarity">
    <text evidence="1 5">Belongs to the bacterial ribosomal protein bL32 family.</text>
</comment>
<name>A0A1W6EGJ2_SYKMA</name>
<keyword evidence="3 5" id="KW-0687">Ribonucleoprotein</keyword>
<keyword evidence="2 5" id="KW-0689">Ribosomal protein</keyword>
<evidence type="ECO:0000256" key="2">
    <source>
        <dbReference type="ARBA" id="ARBA00022980"/>
    </source>
</evidence>
<dbReference type="AlphaFoldDB" id="A0A1W6EGJ2"/>
<dbReference type="PANTHER" id="PTHR36083:SF1">
    <property type="entry name" value="LARGE RIBOSOMAL SUBUNIT PROTEIN BL32C"/>
    <property type="match status" value="1"/>
</dbReference>